<evidence type="ECO:0000313" key="3">
    <source>
        <dbReference type="EMBL" id="GAB0056037.1"/>
    </source>
</evidence>
<dbReference type="PANTHER" id="PTHR36566">
    <property type="entry name" value="NICKEL INSERTION PROTEIN-RELATED"/>
    <property type="match status" value="1"/>
</dbReference>
<dbReference type="PROSITE" id="PS51257">
    <property type="entry name" value="PROKAR_LIPOPROTEIN"/>
    <property type="match status" value="1"/>
</dbReference>
<evidence type="ECO:0000313" key="4">
    <source>
        <dbReference type="Proteomes" id="UP001628193"/>
    </source>
</evidence>
<protein>
    <recommendedName>
        <fullName evidence="2">Putative nickel insertion protein</fullName>
    </recommendedName>
</protein>
<accession>A0ABQ0C579</accession>
<organism evidence="3 4">
    <name type="scientific">Candidatus Magnetaquiglobus chichijimensis</name>
    <dbReference type="NCBI Taxonomy" id="3141448"/>
    <lineage>
        <taxon>Bacteria</taxon>
        <taxon>Pseudomonadati</taxon>
        <taxon>Pseudomonadota</taxon>
        <taxon>Magnetococcia</taxon>
        <taxon>Magnetococcales</taxon>
        <taxon>Candidatus Magnetaquicoccaceae</taxon>
        <taxon>Candidatus Magnetaquiglobus</taxon>
    </lineage>
</organism>
<evidence type="ECO:0000256" key="2">
    <source>
        <dbReference type="HAMAP-Rule" id="MF_01074"/>
    </source>
</evidence>
<dbReference type="InterPro" id="IPR002822">
    <property type="entry name" value="Ni_insertion"/>
</dbReference>
<dbReference type="EMBL" id="BAAFGK010000001">
    <property type="protein sequence ID" value="GAB0056037.1"/>
    <property type="molecule type" value="Genomic_DNA"/>
</dbReference>
<dbReference type="RefSeq" id="WP_420903747.1">
    <property type="nucleotide sequence ID" value="NZ_BAAFGK010000001.1"/>
</dbReference>
<dbReference type="Proteomes" id="UP001628193">
    <property type="component" value="Unassembled WGS sequence"/>
</dbReference>
<keyword evidence="1 2" id="KW-0533">Nickel</keyword>
<dbReference type="PANTHER" id="PTHR36566:SF1">
    <property type="entry name" value="PYRIDINIUM-3,5-BISTHIOCARBOXYLIC ACID MONONUCLEOTIDE NICKEL INSERTION PROTEIN"/>
    <property type="match status" value="1"/>
</dbReference>
<gene>
    <name evidence="3" type="primary">larC</name>
    <name evidence="3" type="ORF">SIID45300_00336</name>
</gene>
<dbReference type="Gene3D" id="3.30.70.1380">
    <property type="entry name" value="Transcriptional regulatory protein pf0864 domain like"/>
    <property type="match status" value="1"/>
</dbReference>
<sequence>MRMHLDLEAGISGNMFMAACLDAGLEPKSLRAALATLGLPGWTLDLKRGRRGGVRGIHAAIRLSQEHEQQRQLPAILGLIRGAELPDPVKALAEKIFVKLAEAEAVVHGIPVDQVHFHEVGAVDAILDIVGAAFAVWKMGATRITASAVPTGSGSVQCAHGRMPIPAPAVIELLKRHQAPLRADPVEAELVTPTGAAILVALAERYGAPDLPRIDRVGYGLGSRDLPGRANLMRVLICDGDEETTSPITDMDRERVAVLSAHIDDMNPEWYGSLWELLFQARALDVALIPVTMKKGRPGVRLEVVAAPGDEESLARVILANTTTLGVRVALMDRYVLPREERILKTPWGTVRAKEAAGIWRVEHEDLAMLARRQGWSLSQAQQHLMPFLAEAAGEQLAPVVEFKSYDF</sequence>
<comment type="caution">
    <text evidence="3">The sequence shown here is derived from an EMBL/GenBank/DDBJ whole genome shotgun (WGS) entry which is preliminary data.</text>
</comment>
<comment type="similarity">
    <text evidence="2">Belongs to the LarC family.</text>
</comment>
<reference evidence="3 4" key="1">
    <citation type="submission" date="2024-09" db="EMBL/GenBank/DDBJ databases">
        <title>Draft genome sequence of Candidatus Magnetaquicoccaceae bacterium FCR-1.</title>
        <authorList>
            <person name="Shimoshige H."/>
            <person name="Shimamura S."/>
            <person name="Taoka A."/>
            <person name="Kobayashi H."/>
            <person name="Maekawa T."/>
        </authorList>
    </citation>
    <scope>NUCLEOTIDE SEQUENCE [LARGE SCALE GENOMIC DNA]</scope>
    <source>
        <strain evidence="3 4">FCR-1</strain>
    </source>
</reference>
<keyword evidence="4" id="KW-1185">Reference proteome</keyword>
<keyword evidence="2 3" id="KW-0456">Lyase</keyword>
<dbReference type="NCBIfam" id="TIGR00299">
    <property type="entry name" value="nickel pincer cofactor biosynthesis protein LarC"/>
    <property type="match status" value="1"/>
</dbReference>
<proteinExistence type="inferred from homology"/>
<dbReference type="GO" id="GO:0016829">
    <property type="term" value="F:lyase activity"/>
    <property type="evidence" value="ECO:0007669"/>
    <property type="project" value="UniProtKB-KW"/>
</dbReference>
<dbReference type="Pfam" id="PF01969">
    <property type="entry name" value="Ni_insertion"/>
    <property type="match status" value="1"/>
</dbReference>
<evidence type="ECO:0000256" key="1">
    <source>
        <dbReference type="ARBA" id="ARBA00022596"/>
    </source>
</evidence>
<name>A0ABQ0C579_9PROT</name>
<dbReference type="HAMAP" id="MF_01074">
    <property type="entry name" value="LarC"/>
    <property type="match status" value="1"/>
</dbReference>